<sequence>DILKRYGSMAWVSISDSQRAPVPGINWVGTVYHGYPESLFGFNADPDDYFLYLGRFSEEKRPDEAIRLARACKIHLKLAAKIDPAEKDYFKAKVEPLLDSPYIEYIGEVNDSRKGELLRNAKALLNTIDWPEPFGLVMIEALACGTPVIVRRCGSSPEVITHGVSGFICDSQLDFIRAIHNIDAISRAACRREFERRFTSRHMVEKYERLYRQVIAAPLARSSISSPPLILNTMQTLKGRRTVL</sequence>
<dbReference type="CDD" id="cd03802">
    <property type="entry name" value="GT4_AviGT4-like"/>
    <property type="match status" value="1"/>
</dbReference>
<reference evidence="2" key="1">
    <citation type="journal article" date="2020" name="mSystems">
        <title>Genome- and Community-Level Interaction Insights into Carbon Utilization and Element Cycling Functions of Hydrothermarchaeota in Hydrothermal Sediment.</title>
        <authorList>
            <person name="Zhou Z."/>
            <person name="Liu Y."/>
            <person name="Xu W."/>
            <person name="Pan J."/>
            <person name="Luo Z.H."/>
            <person name="Li M."/>
        </authorList>
    </citation>
    <scope>NUCLEOTIDE SEQUENCE [LARGE SCALE GENOMIC DNA]</scope>
    <source>
        <strain evidence="2">HyVt-633</strain>
    </source>
</reference>
<gene>
    <name evidence="2" type="ORF">ENL07_03585</name>
</gene>
<dbReference type="PANTHER" id="PTHR12526:SF595">
    <property type="entry name" value="BLL5217 PROTEIN"/>
    <property type="match status" value="1"/>
</dbReference>
<dbReference type="SUPFAM" id="SSF53756">
    <property type="entry name" value="UDP-Glycosyltransferase/glycogen phosphorylase"/>
    <property type="match status" value="1"/>
</dbReference>
<dbReference type="AlphaFoldDB" id="A0A7C5H858"/>
<dbReference type="PANTHER" id="PTHR12526">
    <property type="entry name" value="GLYCOSYLTRANSFERASE"/>
    <property type="match status" value="1"/>
</dbReference>
<comment type="caution">
    <text evidence="2">The sequence shown here is derived from an EMBL/GenBank/DDBJ whole genome shotgun (WGS) entry which is preliminary data.</text>
</comment>
<evidence type="ECO:0000313" key="2">
    <source>
        <dbReference type="EMBL" id="HHE31718.1"/>
    </source>
</evidence>
<dbReference type="GO" id="GO:0016757">
    <property type="term" value="F:glycosyltransferase activity"/>
    <property type="evidence" value="ECO:0007669"/>
    <property type="project" value="InterPro"/>
</dbReference>
<feature type="non-terminal residue" evidence="2">
    <location>
        <position position="1"/>
    </location>
</feature>
<dbReference type="EMBL" id="DRSQ01000076">
    <property type="protein sequence ID" value="HHE31718.1"/>
    <property type="molecule type" value="Genomic_DNA"/>
</dbReference>
<feature type="domain" description="Glycosyl transferase family 1" evidence="1">
    <location>
        <begin position="45"/>
        <end position="174"/>
    </location>
</feature>
<organism evidence="2">
    <name type="scientific">Chlorobaculum parvum</name>
    <dbReference type="NCBI Taxonomy" id="274539"/>
    <lineage>
        <taxon>Bacteria</taxon>
        <taxon>Pseudomonadati</taxon>
        <taxon>Chlorobiota</taxon>
        <taxon>Chlorobiia</taxon>
        <taxon>Chlorobiales</taxon>
        <taxon>Chlorobiaceae</taxon>
        <taxon>Chlorobaculum</taxon>
    </lineage>
</organism>
<dbReference type="InterPro" id="IPR001296">
    <property type="entry name" value="Glyco_trans_1"/>
</dbReference>
<proteinExistence type="predicted"/>
<protein>
    <submittedName>
        <fullName evidence="2">Glycosyltransferase family 4 protein</fullName>
    </submittedName>
</protein>
<dbReference type="Proteomes" id="UP000886058">
    <property type="component" value="Unassembled WGS sequence"/>
</dbReference>
<dbReference type="Pfam" id="PF00534">
    <property type="entry name" value="Glycos_transf_1"/>
    <property type="match status" value="1"/>
</dbReference>
<accession>A0A7C5H858</accession>
<evidence type="ECO:0000259" key="1">
    <source>
        <dbReference type="Pfam" id="PF00534"/>
    </source>
</evidence>
<name>A0A7C5H858_9CHLB</name>
<dbReference type="Gene3D" id="3.40.50.2000">
    <property type="entry name" value="Glycogen Phosphorylase B"/>
    <property type="match status" value="1"/>
</dbReference>